<dbReference type="InterPro" id="IPR041962">
    <property type="entry name" value="BsuBI/PstI_N_sf"/>
</dbReference>
<dbReference type="GO" id="GO:0009036">
    <property type="term" value="F:type II site-specific deoxyribonuclease activity"/>
    <property type="evidence" value="ECO:0007669"/>
    <property type="project" value="InterPro"/>
</dbReference>
<dbReference type="Pfam" id="PF06616">
    <property type="entry name" value="BsuBI_PstI_RE"/>
    <property type="match status" value="1"/>
</dbReference>
<evidence type="ECO:0000259" key="2">
    <source>
        <dbReference type="Pfam" id="PF17728"/>
    </source>
</evidence>
<dbReference type="GO" id="GO:0000287">
    <property type="term" value="F:magnesium ion binding"/>
    <property type="evidence" value="ECO:0007669"/>
    <property type="project" value="InterPro"/>
</dbReference>
<keyword evidence="3" id="KW-0378">Hydrolase</keyword>
<organism evidence="3 4">
    <name type="scientific">Duganella flavida</name>
    <dbReference type="NCBI Taxonomy" id="2692175"/>
    <lineage>
        <taxon>Bacteria</taxon>
        <taxon>Pseudomonadati</taxon>
        <taxon>Pseudomonadota</taxon>
        <taxon>Betaproteobacteria</taxon>
        <taxon>Burkholderiales</taxon>
        <taxon>Oxalobacteraceae</taxon>
        <taxon>Telluria group</taxon>
        <taxon>Duganella</taxon>
    </lineage>
</organism>
<dbReference type="InterPro" id="IPR041454">
    <property type="entry name" value="BsuBI/PstI_N"/>
</dbReference>
<accession>A0A6L8K6X8</accession>
<comment type="caution">
    <text evidence="3">The sequence shown here is derived from an EMBL/GenBank/DDBJ whole genome shotgun (WGS) entry which is preliminary data.</text>
</comment>
<keyword evidence="4" id="KW-1185">Reference proteome</keyword>
<evidence type="ECO:0000313" key="4">
    <source>
        <dbReference type="Proteomes" id="UP000479335"/>
    </source>
</evidence>
<dbReference type="InterPro" id="IPR041963">
    <property type="entry name" value="BsuBI/PstI_C_sf"/>
</dbReference>
<name>A0A6L8K6X8_9BURK</name>
<sequence length="355" mass="39811">MSLPTLIPLADIQERLQAIFPEGLATRGALVREMAAKTVFVFLYGGMVEGTQRLLRPSHIYFFTEDQAKLSSEECRLNWLINSMKKGFRPSGIRWYADNTREPIRDETLRYGLVDIGAVSKIAGVATTSSNPIYFLRSDFAALFDPTLSGVDLEGAIEAWQKRHLSSAARARMFMLAAGKVKRADEVKVACPDGTVAKLEPGPSSQITKGVVEDFAENFLPAPALLWMSESGNKVRYHDDETAKKIGLNIDPSRVLPDVILVNVGESGEDTRLVFIEVVNSDGAMTQQRKEVFLEMARSAGFPEDQCLFGTAFEDRVHKGFTKTWPQLAWGSFAWFRSEPERIMWMFEHKFDITK</sequence>
<dbReference type="AlphaFoldDB" id="A0A6L8K6X8"/>
<keyword evidence="3" id="KW-0540">Nuclease</keyword>
<proteinExistence type="predicted"/>
<dbReference type="InterPro" id="IPR009528">
    <property type="entry name" value="Restrct_endonuc_II_BsuBI_C"/>
</dbReference>
<gene>
    <name evidence="3" type="ORF">GTP46_11440</name>
</gene>
<dbReference type="Pfam" id="PF17728">
    <property type="entry name" value="BsuBI_PstI_RE_N"/>
    <property type="match status" value="1"/>
</dbReference>
<keyword evidence="3" id="KW-0255">Endonuclease</keyword>
<reference evidence="3 4" key="1">
    <citation type="submission" date="2019-12" db="EMBL/GenBank/DDBJ databases">
        <title>Novel species isolated from a subtropical stream in China.</title>
        <authorList>
            <person name="Lu H."/>
        </authorList>
    </citation>
    <scope>NUCLEOTIDE SEQUENCE [LARGE SCALE GENOMIC DNA]</scope>
    <source>
        <strain evidence="3 4">FT135W</strain>
    </source>
</reference>
<dbReference type="EMBL" id="WWCN01000006">
    <property type="protein sequence ID" value="MYM23259.1"/>
    <property type="molecule type" value="Genomic_DNA"/>
</dbReference>
<dbReference type="Proteomes" id="UP000479335">
    <property type="component" value="Unassembled WGS sequence"/>
</dbReference>
<dbReference type="GO" id="GO:0003677">
    <property type="term" value="F:DNA binding"/>
    <property type="evidence" value="ECO:0007669"/>
    <property type="project" value="InterPro"/>
</dbReference>
<dbReference type="Gene3D" id="3.40.1350.80">
    <property type="match status" value="1"/>
</dbReference>
<evidence type="ECO:0000259" key="1">
    <source>
        <dbReference type="Pfam" id="PF06616"/>
    </source>
</evidence>
<evidence type="ECO:0000313" key="3">
    <source>
        <dbReference type="EMBL" id="MYM23259.1"/>
    </source>
</evidence>
<dbReference type="GO" id="GO:0009307">
    <property type="term" value="P:DNA restriction-modification system"/>
    <property type="evidence" value="ECO:0007669"/>
    <property type="project" value="InterPro"/>
</dbReference>
<dbReference type="RefSeq" id="WP_161006751.1">
    <property type="nucleotide sequence ID" value="NZ_WWCN01000006.1"/>
</dbReference>
<feature type="domain" description="BsuBI/PstI restriction endonuclease" evidence="1">
    <location>
        <begin position="187"/>
        <end position="346"/>
    </location>
</feature>
<feature type="domain" description="BsuBI/PstI restriction endonuclease HTH" evidence="2">
    <location>
        <begin position="11"/>
        <end position="172"/>
    </location>
</feature>
<dbReference type="Gene3D" id="1.10.10.1820">
    <property type="entry name" value="BsuBI/PstI restriction endonuclease-like"/>
    <property type="match status" value="1"/>
</dbReference>
<protein>
    <submittedName>
        <fullName evidence="3">Restriction endonuclease</fullName>
    </submittedName>
</protein>